<dbReference type="Proteomes" id="UP000663176">
    <property type="component" value="Segment"/>
</dbReference>
<protein>
    <submittedName>
        <fullName evidence="1">Uncharacterized protein</fullName>
    </submittedName>
</protein>
<sequence length="105" mass="12104">MSNLRHDLWHKLIGRSITSHFDPHVFITLEESWLKQLRTQYMLGVPEPLLRLPGVIGKYKTNSDYQLTTGYYPEGAGRSKPRIIADRINEPGCEWQLRVIRGANG</sequence>
<organism evidence="1 2">
    <name type="scientific">Klebsiella phage vB_KpnP_P184</name>
    <dbReference type="NCBI Taxonomy" id="2806547"/>
    <lineage>
        <taxon>Viruses</taxon>
        <taxon>Duplodnaviria</taxon>
        <taxon>Heunggongvirae</taxon>
        <taxon>Uroviricota</taxon>
        <taxon>Caudoviricetes</taxon>
        <taxon>Schitoviridae</taxon>
        <taxon>Efbeekayvirus</taxon>
        <taxon>Efbeekayvirus P184</taxon>
    </lineage>
</organism>
<accession>A0A898K8T7</accession>
<evidence type="ECO:0000313" key="1">
    <source>
        <dbReference type="EMBL" id="QSJ03680.1"/>
    </source>
</evidence>
<proteinExistence type="predicted"/>
<reference evidence="1" key="1">
    <citation type="submission" date="2021-01" db="EMBL/GenBank/DDBJ databases">
        <authorList>
            <person name="Li S."/>
            <person name="Lin Y."/>
        </authorList>
    </citation>
    <scope>NUCLEOTIDE SEQUENCE</scope>
</reference>
<keyword evidence="2" id="KW-1185">Reference proteome</keyword>
<dbReference type="EMBL" id="MW495044">
    <property type="protein sequence ID" value="QSJ03680.1"/>
    <property type="molecule type" value="Genomic_DNA"/>
</dbReference>
<evidence type="ECO:0000313" key="2">
    <source>
        <dbReference type="Proteomes" id="UP000663176"/>
    </source>
</evidence>
<name>A0A898K8T7_9CAUD</name>